<dbReference type="Gene3D" id="3.40.50.11720">
    <property type="entry name" value="3-Deoxy-D-manno-octulosonic-acid transferase, N-terminal domain"/>
    <property type="match status" value="1"/>
</dbReference>
<organism evidence="12 13">
    <name type="scientific">Phenylobacterium deserti</name>
    <dbReference type="NCBI Taxonomy" id="1914756"/>
    <lineage>
        <taxon>Bacteria</taxon>
        <taxon>Pseudomonadati</taxon>
        <taxon>Pseudomonadota</taxon>
        <taxon>Alphaproteobacteria</taxon>
        <taxon>Caulobacterales</taxon>
        <taxon>Caulobacteraceae</taxon>
        <taxon>Phenylobacterium</taxon>
    </lineage>
</organism>
<keyword evidence="10" id="KW-1003">Cell membrane</keyword>
<evidence type="ECO:0000256" key="10">
    <source>
        <dbReference type="RuleBase" id="RU365103"/>
    </source>
</evidence>
<evidence type="ECO:0000313" key="13">
    <source>
        <dbReference type="Proteomes" id="UP000249725"/>
    </source>
</evidence>
<gene>
    <name evidence="12" type="ORF">DJ018_08240</name>
</gene>
<evidence type="ECO:0000256" key="4">
    <source>
        <dbReference type="ARBA" id="ARBA00019077"/>
    </source>
</evidence>
<dbReference type="GO" id="GO:0005886">
    <property type="term" value="C:plasma membrane"/>
    <property type="evidence" value="ECO:0007669"/>
    <property type="project" value="UniProtKB-SubCell"/>
</dbReference>
<dbReference type="InterPro" id="IPR038107">
    <property type="entry name" value="Glycos_transf_N_sf"/>
</dbReference>
<reference evidence="13" key="1">
    <citation type="submission" date="2018-05" db="EMBL/GenBank/DDBJ databases">
        <authorList>
            <person name="Li X."/>
        </authorList>
    </citation>
    <scope>NUCLEOTIDE SEQUENCE [LARGE SCALE GENOMIC DNA]</scope>
    <source>
        <strain evidence="13">YIM 73061</strain>
    </source>
</reference>
<evidence type="ECO:0000256" key="3">
    <source>
        <dbReference type="ARBA" id="ARBA00012621"/>
    </source>
</evidence>
<feature type="site" description="Transition state stabilizer" evidence="9">
    <location>
        <position position="212"/>
    </location>
</feature>
<dbReference type="GO" id="GO:0009244">
    <property type="term" value="P:lipopolysaccharide core region biosynthetic process"/>
    <property type="evidence" value="ECO:0007669"/>
    <property type="project" value="UniProtKB-UniRule"/>
</dbReference>
<sequence>MRTVRPLPLALYGIATGLLEPLAPRVLRARAAKGKEDPARLRERLGRATRDRPQGPLVWLHGVSVGESLSLLPLIEALRTRRPELNLLVTSGTVTSAEMMARRLPAGVIHQFAPVDTPGAVHRFLDHWRPDAGLQVESELWPNMVLEAARRGVRLALISARITEKSAAGWARTPSAAHALLSCFDLILPQDAETEERLQRLGGQIGPRLNLKLVGVAPPVDAALVAELEKGLAGRRAVLAASTHPGEEPLIARAFRAADAPAAVLIVAPRHPERGPGVAEELTELGFTVGRRGAGQPLTPKTTAYVVDTLGELGAFYATADAVVMGGSFVDGVGGHNPMEPARLSAPMITGPHVFNARAMYDDLLAEAGVIEAADGEALARHIGGLLAYPHIARRVGEAAFTYAERQGAALKSAMTLIHPLLPA</sequence>
<keyword evidence="10" id="KW-0472">Membrane</keyword>
<protein>
    <recommendedName>
        <fullName evidence="4 10">3-deoxy-D-manno-octulosonic acid transferase</fullName>
        <shortName evidence="10">Kdo transferase</shortName>
        <ecNumber evidence="3 10">2.4.99.12</ecNumber>
    </recommendedName>
    <alternativeName>
        <fullName evidence="6 10">Lipid IV(A) 3-deoxy-D-manno-octulosonic acid transferase</fullName>
    </alternativeName>
</protein>
<feature type="domain" description="3-deoxy-D-manno-octulosonic-acid transferase N-terminal" evidence="11">
    <location>
        <begin position="40"/>
        <end position="204"/>
    </location>
</feature>
<evidence type="ECO:0000256" key="8">
    <source>
        <dbReference type="PIRSR" id="PIRSR639901-1"/>
    </source>
</evidence>
<dbReference type="OrthoDB" id="9789797at2"/>
<dbReference type="Gene3D" id="3.40.50.2000">
    <property type="entry name" value="Glycogen Phosphorylase B"/>
    <property type="match status" value="1"/>
</dbReference>
<name>A0A328AVU3_9CAUL</name>
<dbReference type="UniPathway" id="UPA00958"/>
<comment type="similarity">
    <text evidence="10">Belongs to the glycosyltransferase group 1 family.</text>
</comment>
<dbReference type="InterPro" id="IPR007507">
    <property type="entry name" value="Glycos_transf_N"/>
</dbReference>
<evidence type="ECO:0000256" key="5">
    <source>
        <dbReference type="ARBA" id="ARBA00022679"/>
    </source>
</evidence>
<comment type="catalytic activity">
    <reaction evidence="7 10">
        <text>lipid IVA (E. coli) + CMP-3-deoxy-beta-D-manno-octulosonate = alpha-Kdo-(2-&gt;6)-lipid IVA (E. coli) + CMP + H(+)</text>
        <dbReference type="Rhea" id="RHEA:28066"/>
        <dbReference type="ChEBI" id="CHEBI:15378"/>
        <dbReference type="ChEBI" id="CHEBI:58603"/>
        <dbReference type="ChEBI" id="CHEBI:60364"/>
        <dbReference type="ChEBI" id="CHEBI:60377"/>
        <dbReference type="ChEBI" id="CHEBI:85987"/>
        <dbReference type="EC" id="2.4.99.12"/>
    </reaction>
</comment>
<comment type="caution">
    <text evidence="12">The sequence shown here is derived from an EMBL/GenBank/DDBJ whole genome shotgun (WGS) entry which is preliminary data.</text>
</comment>
<keyword evidence="5 10" id="KW-0808">Transferase</keyword>
<comment type="function">
    <text evidence="1 10">Involved in lipopolysaccharide (LPS) biosynthesis. Catalyzes the transfer of 3-deoxy-D-manno-octulosonate (Kdo) residue(s) from CMP-Kdo to lipid IV(A), the tetraacyldisaccharide-1,4'-bisphosphate precursor of lipid A.</text>
</comment>
<dbReference type="GO" id="GO:0009245">
    <property type="term" value="P:lipid A biosynthetic process"/>
    <property type="evidence" value="ECO:0007669"/>
    <property type="project" value="TreeGrafter"/>
</dbReference>
<dbReference type="Proteomes" id="UP000249725">
    <property type="component" value="Unassembled WGS sequence"/>
</dbReference>
<dbReference type="GO" id="GO:0043842">
    <property type="term" value="F:Kdo transferase activity"/>
    <property type="evidence" value="ECO:0007669"/>
    <property type="project" value="UniProtKB-EC"/>
</dbReference>
<evidence type="ECO:0000313" key="12">
    <source>
        <dbReference type="EMBL" id="RAK58291.1"/>
    </source>
</evidence>
<feature type="site" description="Transition state stabilizer" evidence="9">
    <location>
        <position position="137"/>
    </location>
</feature>
<dbReference type="PANTHER" id="PTHR42755">
    <property type="entry name" value="3-DEOXY-MANNO-OCTULOSONATE CYTIDYLYLTRANSFERASE"/>
    <property type="match status" value="1"/>
</dbReference>
<evidence type="ECO:0000256" key="9">
    <source>
        <dbReference type="PIRSR" id="PIRSR639901-2"/>
    </source>
</evidence>
<evidence type="ECO:0000259" key="11">
    <source>
        <dbReference type="Pfam" id="PF04413"/>
    </source>
</evidence>
<keyword evidence="13" id="KW-1185">Reference proteome</keyword>
<comment type="pathway">
    <text evidence="2 10">Bacterial outer membrane biogenesis; LPS core biosynthesis.</text>
</comment>
<evidence type="ECO:0000256" key="1">
    <source>
        <dbReference type="ARBA" id="ARBA00003394"/>
    </source>
</evidence>
<dbReference type="PANTHER" id="PTHR42755:SF1">
    <property type="entry name" value="3-DEOXY-D-MANNO-OCTULOSONIC ACID TRANSFERASE, MITOCHONDRIAL-RELATED"/>
    <property type="match status" value="1"/>
</dbReference>
<dbReference type="AlphaFoldDB" id="A0A328AVU3"/>
<feature type="active site" description="Proton acceptor" evidence="8">
    <location>
        <position position="67"/>
    </location>
</feature>
<dbReference type="EC" id="2.4.99.12" evidence="3 10"/>
<proteinExistence type="inferred from homology"/>
<evidence type="ECO:0000256" key="7">
    <source>
        <dbReference type="ARBA" id="ARBA00049183"/>
    </source>
</evidence>
<dbReference type="SUPFAM" id="SSF53756">
    <property type="entry name" value="UDP-Glycosyltransferase/glycogen phosphorylase"/>
    <property type="match status" value="1"/>
</dbReference>
<accession>A0A328AVU3</accession>
<dbReference type="EMBL" id="QFYR01000001">
    <property type="protein sequence ID" value="RAK58291.1"/>
    <property type="molecule type" value="Genomic_DNA"/>
</dbReference>
<keyword evidence="10" id="KW-0448">Lipopolysaccharide biosynthesis</keyword>
<dbReference type="Pfam" id="PF04413">
    <property type="entry name" value="Glycos_transf_N"/>
    <property type="match status" value="1"/>
</dbReference>
<comment type="subcellular location">
    <subcellularLocation>
        <location evidence="10">Cell membrane</location>
    </subcellularLocation>
</comment>
<dbReference type="InterPro" id="IPR039901">
    <property type="entry name" value="Kdotransferase"/>
</dbReference>
<evidence type="ECO:0000256" key="2">
    <source>
        <dbReference type="ARBA" id="ARBA00004713"/>
    </source>
</evidence>
<evidence type="ECO:0000256" key="6">
    <source>
        <dbReference type="ARBA" id="ARBA00031445"/>
    </source>
</evidence>